<evidence type="ECO:0000313" key="3">
    <source>
        <dbReference type="Proteomes" id="UP000014760"/>
    </source>
</evidence>
<dbReference type="OrthoDB" id="7382669at2759"/>
<dbReference type="EMBL" id="KB311578">
    <property type="protein sequence ID" value="ELT88989.1"/>
    <property type="molecule type" value="Genomic_DNA"/>
</dbReference>
<name>R7T649_CAPTE</name>
<reference evidence="3" key="1">
    <citation type="submission" date="2012-12" db="EMBL/GenBank/DDBJ databases">
        <authorList>
            <person name="Hellsten U."/>
            <person name="Grimwood J."/>
            <person name="Chapman J.A."/>
            <person name="Shapiro H."/>
            <person name="Aerts A."/>
            <person name="Otillar R.P."/>
            <person name="Terry A.Y."/>
            <person name="Boore J.L."/>
            <person name="Simakov O."/>
            <person name="Marletaz F."/>
            <person name="Cho S.-J."/>
            <person name="Edsinger-Gonzales E."/>
            <person name="Havlak P."/>
            <person name="Kuo D.-H."/>
            <person name="Larsson T."/>
            <person name="Lv J."/>
            <person name="Arendt D."/>
            <person name="Savage R."/>
            <person name="Osoegawa K."/>
            <person name="de Jong P."/>
            <person name="Lindberg D.R."/>
            <person name="Seaver E.C."/>
            <person name="Weisblat D.A."/>
            <person name="Putnam N.H."/>
            <person name="Grigoriev I.V."/>
            <person name="Rokhsar D.S."/>
        </authorList>
    </citation>
    <scope>NUCLEOTIDE SEQUENCE</scope>
    <source>
        <strain evidence="3">I ESC-2004</strain>
    </source>
</reference>
<dbReference type="AlphaFoldDB" id="R7T649"/>
<protein>
    <submittedName>
        <fullName evidence="1 2">Uncharacterized protein</fullName>
    </submittedName>
</protein>
<dbReference type="EnsemblMetazoa" id="CapteT188700">
    <property type="protein sequence ID" value="CapteP188700"/>
    <property type="gene ID" value="CapteG188700"/>
</dbReference>
<gene>
    <name evidence="1" type="ORF">CAPTEDRAFT_188700</name>
</gene>
<proteinExistence type="predicted"/>
<sequence length="175" mass="20158">MERYADGGDGARVRMMVRRDSLLVRANANVAWRNDEDYRKCVCCEEETEKHVLFECPVYERHRIEWNRVWKMEKGQEDPMNGVLGFEVSSEMDCLILRSVAEVKGHFVRMPDCTTTISHECLHHFPLLHGGNWKRSCNGSVDYVEGPLENLVTVLGAEFKNSLFVAPIKQDCKHA</sequence>
<reference evidence="1 3" key="2">
    <citation type="journal article" date="2013" name="Nature">
        <title>Insights into bilaterian evolution from three spiralian genomes.</title>
        <authorList>
            <person name="Simakov O."/>
            <person name="Marletaz F."/>
            <person name="Cho S.J."/>
            <person name="Edsinger-Gonzales E."/>
            <person name="Havlak P."/>
            <person name="Hellsten U."/>
            <person name="Kuo D.H."/>
            <person name="Larsson T."/>
            <person name="Lv J."/>
            <person name="Arendt D."/>
            <person name="Savage R."/>
            <person name="Osoegawa K."/>
            <person name="de Jong P."/>
            <person name="Grimwood J."/>
            <person name="Chapman J.A."/>
            <person name="Shapiro H."/>
            <person name="Aerts A."/>
            <person name="Otillar R.P."/>
            <person name="Terry A.Y."/>
            <person name="Boore J.L."/>
            <person name="Grigoriev I.V."/>
            <person name="Lindberg D.R."/>
            <person name="Seaver E.C."/>
            <person name="Weisblat D.A."/>
            <person name="Putnam N.H."/>
            <person name="Rokhsar D.S."/>
        </authorList>
    </citation>
    <scope>NUCLEOTIDE SEQUENCE</scope>
    <source>
        <strain evidence="1 3">I ESC-2004</strain>
    </source>
</reference>
<dbReference type="EMBL" id="AMQN01003329">
    <property type="status" value="NOT_ANNOTATED_CDS"/>
    <property type="molecule type" value="Genomic_DNA"/>
</dbReference>
<evidence type="ECO:0000313" key="1">
    <source>
        <dbReference type="EMBL" id="ELT88989.1"/>
    </source>
</evidence>
<organism evidence="1">
    <name type="scientific">Capitella teleta</name>
    <name type="common">Polychaete worm</name>
    <dbReference type="NCBI Taxonomy" id="283909"/>
    <lineage>
        <taxon>Eukaryota</taxon>
        <taxon>Metazoa</taxon>
        <taxon>Spiralia</taxon>
        <taxon>Lophotrochozoa</taxon>
        <taxon>Annelida</taxon>
        <taxon>Polychaeta</taxon>
        <taxon>Sedentaria</taxon>
        <taxon>Scolecida</taxon>
        <taxon>Capitellidae</taxon>
        <taxon>Capitella</taxon>
    </lineage>
</organism>
<reference evidence="2" key="3">
    <citation type="submission" date="2015-06" db="UniProtKB">
        <authorList>
            <consortium name="EnsemblMetazoa"/>
        </authorList>
    </citation>
    <scope>IDENTIFICATION</scope>
</reference>
<keyword evidence="3" id="KW-1185">Reference proteome</keyword>
<accession>R7T649</accession>
<dbReference type="Proteomes" id="UP000014760">
    <property type="component" value="Unassembled WGS sequence"/>
</dbReference>
<dbReference type="HOGENOM" id="CLU_1534032_0_0_1"/>
<evidence type="ECO:0000313" key="2">
    <source>
        <dbReference type="EnsemblMetazoa" id="CapteP188700"/>
    </source>
</evidence>